<comment type="caution">
    <text evidence="2">The sequence shown here is derived from an EMBL/GenBank/DDBJ whole genome shotgun (WGS) entry which is preliminary data.</text>
</comment>
<reference evidence="2 3" key="1">
    <citation type="submission" date="2024-01" db="EMBL/GenBank/DDBJ databases">
        <title>Genome assemblies of Stephania.</title>
        <authorList>
            <person name="Yang L."/>
        </authorList>
    </citation>
    <scope>NUCLEOTIDE SEQUENCE [LARGE SCALE GENOMIC DNA]</scope>
    <source>
        <strain evidence="2">JXDWG</strain>
        <tissue evidence="2">Leaf</tissue>
    </source>
</reference>
<evidence type="ECO:0000259" key="1">
    <source>
        <dbReference type="Pfam" id="PF22936"/>
    </source>
</evidence>
<evidence type="ECO:0000313" key="3">
    <source>
        <dbReference type="Proteomes" id="UP001419268"/>
    </source>
</evidence>
<dbReference type="Pfam" id="PF22936">
    <property type="entry name" value="Pol_BBD"/>
    <property type="match status" value="1"/>
</dbReference>
<organism evidence="2 3">
    <name type="scientific">Stephania cephalantha</name>
    <dbReference type="NCBI Taxonomy" id="152367"/>
    <lineage>
        <taxon>Eukaryota</taxon>
        <taxon>Viridiplantae</taxon>
        <taxon>Streptophyta</taxon>
        <taxon>Embryophyta</taxon>
        <taxon>Tracheophyta</taxon>
        <taxon>Spermatophyta</taxon>
        <taxon>Magnoliopsida</taxon>
        <taxon>Ranunculales</taxon>
        <taxon>Menispermaceae</taxon>
        <taxon>Menispermoideae</taxon>
        <taxon>Cissampelideae</taxon>
        <taxon>Stephania</taxon>
    </lineage>
</organism>
<dbReference type="AlphaFoldDB" id="A0AAP0HNN7"/>
<name>A0AAP0HNN7_9MAGN</name>
<proteinExistence type="predicted"/>
<dbReference type="Proteomes" id="UP001419268">
    <property type="component" value="Unassembled WGS sequence"/>
</dbReference>
<accession>A0AAP0HNN7</accession>
<protein>
    <recommendedName>
        <fullName evidence="1">Retrovirus-related Pol polyprotein from transposon TNT 1-94-like beta-barrel domain-containing protein</fullName>
    </recommendedName>
</protein>
<keyword evidence="3" id="KW-1185">Reference proteome</keyword>
<dbReference type="PANTHER" id="PTHR47592:SF27">
    <property type="entry name" value="OS08G0421700 PROTEIN"/>
    <property type="match status" value="1"/>
</dbReference>
<sequence>MDIDLTAVVSETNMVSDTRGWWIDTGATRHICSDKSLFSEFLPVDSEEKLYMGNSSSSMVEGKGTVKMKFTSGKIVTLLNVLYVPEIRKNLVSGPLLNKKGFKLVFESDKFVLTKGGMYVGKGIPHRGSL</sequence>
<dbReference type="PANTHER" id="PTHR47592">
    <property type="entry name" value="PBF68 PROTEIN"/>
    <property type="match status" value="1"/>
</dbReference>
<dbReference type="EMBL" id="JBBNAG010000012">
    <property type="protein sequence ID" value="KAK9089610.1"/>
    <property type="molecule type" value="Genomic_DNA"/>
</dbReference>
<evidence type="ECO:0000313" key="2">
    <source>
        <dbReference type="EMBL" id="KAK9089610.1"/>
    </source>
</evidence>
<gene>
    <name evidence="2" type="ORF">Scep_028692</name>
</gene>
<dbReference type="InterPro" id="IPR054722">
    <property type="entry name" value="PolX-like_BBD"/>
</dbReference>
<feature type="domain" description="Retrovirus-related Pol polyprotein from transposon TNT 1-94-like beta-barrel" evidence="1">
    <location>
        <begin position="21"/>
        <end position="102"/>
    </location>
</feature>